<comment type="caution">
    <text evidence="2">The sequence shown here is derived from an EMBL/GenBank/DDBJ whole genome shotgun (WGS) entry which is preliminary data.</text>
</comment>
<gene>
    <name evidence="2" type="ORF">GCM10009827_068930</name>
</gene>
<evidence type="ECO:0000313" key="3">
    <source>
        <dbReference type="Proteomes" id="UP001501470"/>
    </source>
</evidence>
<reference evidence="3" key="1">
    <citation type="journal article" date="2019" name="Int. J. Syst. Evol. Microbiol.">
        <title>The Global Catalogue of Microorganisms (GCM) 10K type strain sequencing project: providing services to taxonomists for standard genome sequencing and annotation.</title>
        <authorList>
            <consortium name="The Broad Institute Genomics Platform"/>
            <consortium name="The Broad Institute Genome Sequencing Center for Infectious Disease"/>
            <person name="Wu L."/>
            <person name="Ma J."/>
        </authorList>
    </citation>
    <scope>NUCLEOTIDE SEQUENCE [LARGE SCALE GENOMIC DNA]</scope>
    <source>
        <strain evidence="3">JCM 15933</strain>
    </source>
</reference>
<organism evidence="2 3">
    <name type="scientific">Dactylosporangium maewongense</name>
    <dbReference type="NCBI Taxonomy" id="634393"/>
    <lineage>
        <taxon>Bacteria</taxon>
        <taxon>Bacillati</taxon>
        <taxon>Actinomycetota</taxon>
        <taxon>Actinomycetes</taxon>
        <taxon>Micromonosporales</taxon>
        <taxon>Micromonosporaceae</taxon>
        <taxon>Dactylosporangium</taxon>
    </lineage>
</organism>
<evidence type="ECO:0008006" key="4">
    <source>
        <dbReference type="Google" id="ProtNLM"/>
    </source>
</evidence>
<keyword evidence="1" id="KW-1133">Transmembrane helix</keyword>
<evidence type="ECO:0000313" key="2">
    <source>
        <dbReference type="EMBL" id="GAA1539808.1"/>
    </source>
</evidence>
<feature type="transmembrane region" description="Helical" evidence="1">
    <location>
        <begin position="170"/>
        <end position="191"/>
    </location>
</feature>
<keyword evidence="1" id="KW-0812">Transmembrane</keyword>
<dbReference type="Proteomes" id="UP001501470">
    <property type="component" value="Unassembled WGS sequence"/>
</dbReference>
<keyword evidence="1" id="KW-0472">Membrane</keyword>
<protein>
    <recommendedName>
        <fullName evidence="4">DUF4386 family protein</fullName>
    </recommendedName>
</protein>
<feature type="transmembrane region" description="Helical" evidence="1">
    <location>
        <begin position="203"/>
        <end position="224"/>
    </location>
</feature>
<proteinExistence type="predicted"/>
<evidence type="ECO:0000256" key="1">
    <source>
        <dbReference type="SAM" id="Phobius"/>
    </source>
</evidence>
<feature type="transmembrane region" description="Helical" evidence="1">
    <location>
        <begin position="47"/>
        <end position="70"/>
    </location>
</feature>
<keyword evidence="3" id="KW-1185">Reference proteome</keyword>
<feature type="transmembrane region" description="Helical" evidence="1">
    <location>
        <begin position="122"/>
        <end position="145"/>
    </location>
</feature>
<dbReference type="EMBL" id="BAAAQD010000015">
    <property type="protein sequence ID" value="GAA1539808.1"/>
    <property type="molecule type" value="Genomic_DNA"/>
</dbReference>
<sequence length="255" mass="27427">MQSREEGDEGTSPETGEGRALITRHTGLVAVPAVTGQPGQPPRSPRAAGVAGIVFAVLCAAVIVGIRIVFPELPPTADQWHTGTSGRTVLRVALALLPFAGISFLWFMGALRAFIGGREDKFFATVFLGGGLLFVAMLFALATAADSMRSVADASPGRPPPELWRYSHHLTYTLLSSYCMRMAAVFTFATTTIGHRLHLFPRWLVWLGHIVGAILLVVVTRVPWSELAFPVWVLAVSCRMLSGRPNGGVTARQPP</sequence>
<name>A0ABP4M8I4_9ACTN</name>
<feature type="transmembrane region" description="Helical" evidence="1">
    <location>
        <begin position="90"/>
        <end position="115"/>
    </location>
</feature>
<accession>A0ABP4M8I4</accession>